<dbReference type="AlphaFoldDB" id="A0A845GSR8"/>
<keyword evidence="1" id="KW-0732">Signal</keyword>
<dbReference type="SUPFAM" id="SSF53850">
    <property type="entry name" value="Periplasmic binding protein-like II"/>
    <property type="match status" value="1"/>
</dbReference>
<dbReference type="Proteomes" id="UP000447355">
    <property type="component" value="Unassembled WGS sequence"/>
</dbReference>
<evidence type="ECO:0000313" key="3">
    <source>
        <dbReference type="Proteomes" id="UP000447355"/>
    </source>
</evidence>
<feature type="signal peptide" evidence="1">
    <location>
        <begin position="1"/>
        <end position="19"/>
    </location>
</feature>
<gene>
    <name evidence="2" type="ORF">GTP90_21335</name>
</gene>
<protein>
    <submittedName>
        <fullName evidence="2">Transporter substrate-binding domain-containing protein</fullName>
    </submittedName>
</protein>
<dbReference type="EMBL" id="WWCX01000044">
    <property type="protein sequence ID" value="MYM96412.1"/>
    <property type="molecule type" value="Genomic_DNA"/>
</dbReference>
<organism evidence="2 3">
    <name type="scientific">Duganella vulcania</name>
    <dbReference type="NCBI Taxonomy" id="2692166"/>
    <lineage>
        <taxon>Bacteria</taxon>
        <taxon>Pseudomonadati</taxon>
        <taxon>Pseudomonadota</taxon>
        <taxon>Betaproteobacteria</taxon>
        <taxon>Burkholderiales</taxon>
        <taxon>Oxalobacteraceae</taxon>
        <taxon>Telluria group</taxon>
        <taxon>Duganella</taxon>
    </lineage>
</organism>
<dbReference type="Gene3D" id="3.40.190.10">
    <property type="entry name" value="Periplasmic binding protein-like II"/>
    <property type="match status" value="2"/>
</dbReference>
<reference evidence="2" key="1">
    <citation type="submission" date="2019-12" db="EMBL/GenBank/DDBJ databases">
        <title>Novel species isolated from a subtropical stream in China.</title>
        <authorList>
            <person name="Lu H."/>
        </authorList>
    </citation>
    <scope>NUCLEOTIDE SEQUENCE [LARGE SCALE GENOMIC DNA]</scope>
    <source>
        <strain evidence="2">FT81W</strain>
    </source>
</reference>
<sequence>MKRRALLQLALLPWLPAVAAPVRPVINVSTLLGDDPATDVAEQVLREAYSRLGYKLEVHRLPGERTLLYANEGRMDGELYRKLGMDRQYPNLIIVPVPLLTYEIVVFTHGTDFLLNGWDSLKPYTIGHVRGIKIVQENTVGMRTEAVPTMTQAFQKMMVGRTDLVVGNRLSGMAVIKNLKLDEVRVLNPPLASFPVYHYLNKQHEALAAQLAAVLRQMRAEKVIDAIQQRVANGG</sequence>
<comment type="caution">
    <text evidence="2">The sequence shown here is derived from an EMBL/GenBank/DDBJ whole genome shotgun (WGS) entry which is preliminary data.</text>
</comment>
<name>A0A845GSR8_9BURK</name>
<accession>A0A845GSR8</accession>
<evidence type="ECO:0000256" key="1">
    <source>
        <dbReference type="SAM" id="SignalP"/>
    </source>
</evidence>
<proteinExistence type="predicted"/>
<feature type="chain" id="PRO_5033034553" evidence="1">
    <location>
        <begin position="20"/>
        <end position="235"/>
    </location>
</feature>
<dbReference type="RefSeq" id="WP_161085426.1">
    <property type="nucleotide sequence ID" value="NZ_WWCX01000044.1"/>
</dbReference>
<evidence type="ECO:0000313" key="2">
    <source>
        <dbReference type="EMBL" id="MYM96412.1"/>
    </source>
</evidence>